<keyword evidence="2" id="KW-1185">Reference proteome</keyword>
<evidence type="ECO:0000313" key="2">
    <source>
        <dbReference type="Proteomes" id="UP001148629"/>
    </source>
</evidence>
<proteinExistence type="predicted"/>
<name>A0ACC1SJ21_9HYPO</name>
<gene>
    <name evidence="1" type="ORF">NM208_g4858</name>
</gene>
<reference evidence="1" key="1">
    <citation type="submission" date="2022-08" db="EMBL/GenBank/DDBJ databases">
        <title>Genome Sequence of Fusarium decemcellulare.</title>
        <authorList>
            <person name="Buettner E."/>
        </authorList>
    </citation>
    <scope>NUCLEOTIDE SEQUENCE</scope>
    <source>
        <strain evidence="1">Babe19</strain>
    </source>
</reference>
<sequence>MITDGLSTAFQSQRLIYRAVENNEADKRFLLTEIVNNPVNTALSDPSLILPKGEKDAEKLIEGLHKATLAVMVCLPKENEADAPTPIGFVILGWGGGIPAHAHHRTTTIGISIAAPFQGKGYGGEIINWALDWAFRFGGYHRVAIGTVAYNERAQHLYKKLGFIEEGRNREAHLHDRKWYDTINYGILENEWEALRGLRS</sequence>
<accession>A0ACC1SJ21</accession>
<comment type="caution">
    <text evidence="1">The sequence shown here is derived from an EMBL/GenBank/DDBJ whole genome shotgun (WGS) entry which is preliminary data.</text>
</comment>
<dbReference type="EMBL" id="JANRMS010000383">
    <property type="protein sequence ID" value="KAJ3540884.1"/>
    <property type="molecule type" value="Genomic_DNA"/>
</dbReference>
<organism evidence="1 2">
    <name type="scientific">Fusarium decemcellulare</name>
    <dbReference type="NCBI Taxonomy" id="57161"/>
    <lineage>
        <taxon>Eukaryota</taxon>
        <taxon>Fungi</taxon>
        <taxon>Dikarya</taxon>
        <taxon>Ascomycota</taxon>
        <taxon>Pezizomycotina</taxon>
        <taxon>Sordariomycetes</taxon>
        <taxon>Hypocreomycetidae</taxon>
        <taxon>Hypocreales</taxon>
        <taxon>Nectriaceae</taxon>
        <taxon>Fusarium</taxon>
        <taxon>Fusarium decemcellulare species complex</taxon>
    </lineage>
</organism>
<protein>
    <submittedName>
        <fullName evidence="1">Uncharacterized protein</fullName>
    </submittedName>
</protein>
<dbReference type="Proteomes" id="UP001148629">
    <property type="component" value="Unassembled WGS sequence"/>
</dbReference>
<evidence type="ECO:0000313" key="1">
    <source>
        <dbReference type="EMBL" id="KAJ3540884.1"/>
    </source>
</evidence>